<dbReference type="Pfam" id="PF01910">
    <property type="entry name" value="Thiamine_BP"/>
    <property type="match status" value="1"/>
</dbReference>
<evidence type="ECO:0000313" key="4">
    <source>
        <dbReference type="Proteomes" id="UP000007177"/>
    </source>
</evidence>
<organism evidence="3 4">
    <name type="scientific">Acetobacterium woodii (strain ATCC 29683 / DSM 1030 / JCM 2381 / KCTC 1655 / WB1)</name>
    <dbReference type="NCBI Taxonomy" id="931626"/>
    <lineage>
        <taxon>Bacteria</taxon>
        <taxon>Bacillati</taxon>
        <taxon>Bacillota</taxon>
        <taxon>Clostridia</taxon>
        <taxon>Eubacteriales</taxon>
        <taxon>Eubacteriaceae</taxon>
        <taxon>Acetobacterium</taxon>
    </lineage>
</organism>
<reference evidence="3 4" key="2">
    <citation type="journal article" date="2012" name="PLoS ONE">
        <title>An ancient pathway combining carbon dioxide fixation with the generation and utilization of a sodium ion gradient for ATP synthesis.</title>
        <authorList>
            <person name="Poehlein A."/>
            <person name="Schmidt S."/>
            <person name="Kaster A.K."/>
            <person name="Goenrich M."/>
            <person name="Vollmers J."/>
            <person name="Thurmer A."/>
            <person name="Bertsch J."/>
            <person name="Schuchmann K."/>
            <person name="Voigt B."/>
            <person name="Hecker M."/>
            <person name="Daniel R."/>
            <person name="Thauer R.K."/>
            <person name="Gottschalk G."/>
            <person name="Muller V."/>
        </authorList>
    </citation>
    <scope>NUCLEOTIDE SEQUENCE [LARGE SCALE GENOMIC DNA]</scope>
    <source>
        <strain evidence="4">ATCC 29683 / DSM 1030 / JCM 2381 / KCTC 1655 / WB1</strain>
    </source>
</reference>
<dbReference type="InterPro" id="IPR051614">
    <property type="entry name" value="UPF0045_domain"/>
</dbReference>
<dbReference type="Proteomes" id="UP000007177">
    <property type="component" value="Chromosome"/>
</dbReference>
<dbReference type="HOGENOM" id="CLU_137479_2_0_9"/>
<evidence type="ECO:0000256" key="1">
    <source>
        <dbReference type="ARBA" id="ARBA00010272"/>
    </source>
</evidence>
<dbReference type="PANTHER" id="PTHR33777">
    <property type="entry name" value="UPF0045 PROTEIN ECM15"/>
    <property type="match status" value="1"/>
</dbReference>
<dbReference type="PANTHER" id="PTHR33777:SF1">
    <property type="entry name" value="UPF0045 PROTEIN ECM15"/>
    <property type="match status" value="1"/>
</dbReference>
<gene>
    <name evidence="3" type="ordered locus">Awo_c27570</name>
</gene>
<reference evidence="4" key="1">
    <citation type="submission" date="2011-07" db="EMBL/GenBank/DDBJ databases">
        <title>Complete genome sequence of Acetobacterium woodii.</title>
        <authorList>
            <person name="Poehlein A."/>
            <person name="Schmidt S."/>
            <person name="Kaster A.-K."/>
            <person name="Goenrich M."/>
            <person name="Vollmers J."/>
            <person name="Thuermer A."/>
            <person name="Gottschalk G."/>
            <person name="Thauer R.K."/>
            <person name="Daniel R."/>
            <person name="Mueller V."/>
        </authorList>
    </citation>
    <scope>NUCLEOTIDE SEQUENCE [LARGE SCALE GENOMIC DNA]</scope>
    <source>
        <strain evidence="4">ATCC 29683 / DSM 1030 / JCM 2381 / KCTC 1655 / WB1</strain>
    </source>
</reference>
<sequence>MNFMAKVNLSLQVLPVVPDSEIYYVVDQVIEMIKKTGLEYVVGPFETSIEGELDELLDIVKKAQTICIKHGAERVVSIVKIDYKEEGVTIHEKVSKYQ</sequence>
<dbReference type="GO" id="GO:0005829">
    <property type="term" value="C:cytosol"/>
    <property type="evidence" value="ECO:0007669"/>
    <property type="project" value="TreeGrafter"/>
</dbReference>
<dbReference type="InterPro" id="IPR029756">
    <property type="entry name" value="MTH1187/YkoF-like"/>
</dbReference>
<name>H6LG32_ACEWD</name>
<dbReference type="AlphaFoldDB" id="H6LG32"/>
<protein>
    <recommendedName>
        <fullName evidence="2">Thiamine-binding protein domain-containing protein</fullName>
    </recommendedName>
</protein>
<comment type="similarity">
    <text evidence="1">Belongs to the UPF0045 family.</text>
</comment>
<dbReference type="eggNOG" id="COG0011">
    <property type="taxonomic scope" value="Bacteria"/>
</dbReference>
<keyword evidence="4" id="KW-1185">Reference proteome</keyword>
<dbReference type="SUPFAM" id="SSF89957">
    <property type="entry name" value="MTH1187/YkoF-like"/>
    <property type="match status" value="1"/>
</dbReference>
<dbReference type="EMBL" id="CP002987">
    <property type="protein sequence ID" value="AFA49508.1"/>
    <property type="molecule type" value="Genomic_DNA"/>
</dbReference>
<evidence type="ECO:0000313" key="3">
    <source>
        <dbReference type="EMBL" id="AFA49508.1"/>
    </source>
</evidence>
<dbReference type="STRING" id="931626.Awo_c27570"/>
<dbReference type="KEGG" id="awo:Awo_c27570"/>
<dbReference type="Gene3D" id="3.30.70.930">
    <property type="match status" value="1"/>
</dbReference>
<proteinExistence type="inferred from homology"/>
<accession>H6LG32</accession>
<evidence type="ECO:0000259" key="2">
    <source>
        <dbReference type="Pfam" id="PF01910"/>
    </source>
</evidence>
<dbReference type="InterPro" id="IPR002767">
    <property type="entry name" value="Thiamine_BP"/>
</dbReference>
<feature type="domain" description="Thiamine-binding protein" evidence="2">
    <location>
        <begin position="10"/>
        <end position="98"/>
    </location>
</feature>